<sequence>MRTAKDLLRCCQPRIILLWGCLFAFTTPIVKAQVIDDVPATKKTATENEKFIVTGTVLADDGTKLPNVSIAVKADNAKAFTDPDGVFQLRVAANAILVLSHVGFTTKEVPVNGQKILNITLAPVLDKLSEVVVVGFGKQKKISVTGAVSSITTKEISKVATPSISNAIAGKLPGIITRQASGEPGYDAAQVYIRGLATFGSNAPLVLIDGVERNMNQINAQEIESFTILKDASATAVYGVRGANGVILINTKRGALGKPNITFRSEVASLEALRLPEYINGGEFASLMNEARLNNNRTPRWSEEELQKFYDGSDPYLYPNSNWTDAVLKRKTWQTINNLSVTGGSDIIKYYTNVGYTVQDGLYQQDPGNKYNTNAKIKRYNFRSNVDINLSKSLTMQLGLGGIIQNGNYPGAASGTIFGMMKTISPIAYPVRNPDGTPGGASTYVGGNPWALTTQSGYTTNDLSTLQGTFGARWDLSSLVTEGLSIRGLFAYDRNASTTNPRSKAFLVKRYLGKDGDGKDMYSAPYREEQPMAYGVSASSDRMIYTEMQLNYEKYINKHTVTGMFLYNQRDKVFLTAGTSLLNLPYRNRGIAGRVTYGYDNRYLAEVNFGYNGSENFPKGKRFGFFPAFSAGWVVSNEAFWNVDVISNLKLRGSTGLVGNDNIGDYRFLFMSTIRTGGQSYYFGADQQLYPGMEENQTGNPDVTWERARKSNIGLDIGFWNDKVTLQVDMFREHRKGILLQQRTVPDITGFFPWSIPNGNLGVVRNKGLDALLEVKNNLKSGFFYNFRGNFTFARNEVIEDATALPRYPYLNSRGQRLGQEVTFISDGLFQSEKDILTSPKQMFSEPRVGDIKYKDINGDGLIDSYDRLPVGHPRLPEMTFGFGGTLGYKNFDVSIYFTGAANSSIYIGGQSMFAFYDGIGVNNVIREYYDNRYTPSNPNARYPAIDEGNNPNNYMLSDFWMRNGNYLRLRNVEIGYNLPALVTERLKLKSLRFFVNGMNLYTWDHLKFMDPESDNGTGGYPLQRSLNVGLQVDFK</sequence>
<comment type="similarity">
    <text evidence="1">Belongs to the TonB-dependent receptor family.</text>
</comment>
<accession>A0ABV2T3I3</accession>
<dbReference type="NCBIfam" id="TIGR04057">
    <property type="entry name" value="SusC_RagA_signa"/>
    <property type="match status" value="1"/>
</dbReference>
<keyword evidence="1" id="KW-0812">Transmembrane</keyword>
<dbReference type="InterPro" id="IPR039426">
    <property type="entry name" value="TonB-dep_rcpt-like"/>
</dbReference>
<dbReference type="InterPro" id="IPR012910">
    <property type="entry name" value="Plug_dom"/>
</dbReference>
<dbReference type="EMBL" id="JBEXAC010000001">
    <property type="protein sequence ID" value="MET6997587.1"/>
    <property type="molecule type" value="Genomic_DNA"/>
</dbReference>
<keyword evidence="1" id="KW-0813">Transport</keyword>
<protein>
    <submittedName>
        <fullName evidence="3">TonB-dependent receptor</fullName>
    </submittedName>
</protein>
<dbReference type="Pfam" id="PF07715">
    <property type="entry name" value="Plug"/>
    <property type="match status" value="1"/>
</dbReference>
<keyword evidence="1" id="KW-1134">Transmembrane beta strand</keyword>
<keyword evidence="3" id="KW-0675">Receptor</keyword>
<dbReference type="RefSeq" id="WP_354660222.1">
    <property type="nucleotide sequence ID" value="NZ_JBEXAC010000001.1"/>
</dbReference>
<comment type="caution">
    <text evidence="3">The sequence shown here is derived from an EMBL/GenBank/DDBJ whole genome shotgun (WGS) entry which is preliminary data.</text>
</comment>
<gene>
    <name evidence="3" type="ORF">ABR189_09420</name>
</gene>
<evidence type="ECO:0000313" key="4">
    <source>
        <dbReference type="Proteomes" id="UP001549749"/>
    </source>
</evidence>
<dbReference type="PROSITE" id="PS52016">
    <property type="entry name" value="TONB_DEPENDENT_REC_3"/>
    <property type="match status" value="1"/>
</dbReference>
<dbReference type="Proteomes" id="UP001549749">
    <property type="component" value="Unassembled WGS sequence"/>
</dbReference>
<dbReference type="Pfam" id="PF13715">
    <property type="entry name" value="CarbopepD_reg_2"/>
    <property type="match status" value="1"/>
</dbReference>
<proteinExistence type="inferred from homology"/>
<dbReference type="InterPro" id="IPR008969">
    <property type="entry name" value="CarboxyPept-like_regulatory"/>
</dbReference>
<keyword evidence="1" id="KW-0998">Cell outer membrane</keyword>
<comment type="subcellular location">
    <subcellularLocation>
        <location evidence="1">Cell outer membrane</location>
        <topology evidence="1">Multi-pass membrane protein</topology>
    </subcellularLocation>
</comment>
<dbReference type="InterPro" id="IPR023997">
    <property type="entry name" value="TonB-dep_OMP_SusC/RagA_CS"/>
</dbReference>
<organism evidence="3 4">
    <name type="scientific">Chitinophaga defluvii</name>
    <dbReference type="NCBI Taxonomy" id="3163343"/>
    <lineage>
        <taxon>Bacteria</taxon>
        <taxon>Pseudomonadati</taxon>
        <taxon>Bacteroidota</taxon>
        <taxon>Chitinophagia</taxon>
        <taxon>Chitinophagales</taxon>
        <taxon>Chitinophagaceae</taxon>
        <taxon>Chitinophaga</taxon>
    </lineage>
</organism>
<keyword evidence="1" id="KW-0472">Membrane</keyword>
<evidence type="ECO:0000259" key="2">
    <source>
        <dbReference type="Pfam" id="PF07715"/>
    </source>
</evidence>
<evidence type="ECO:0000256" key="1">
    <source>
        <dbReference type="PROSITE-ProRule" id="PRU01360"/>
    </source>
</evidence>
<dbReference type="SUPFAM" id="SSF56935">
    <property type="entry name" value="Porins"/>
    <property type="match status" value="1"/>
</dbReference>
<name>A0ABV2T3I3_9BACT</name>
<dbReference type="NCBIfam" id="TIGR04056">
    <property type="entry name" value="OMP_RagA_SusC"/>
    <property type="match status" value="1"/>
</dbReference>
<dbReference type="InterPro" id="IPR037066">
    <property type="entry name" value="Plug_dom_sf"/>
</dbReference>
<dbReference type="SUPFAM" id="SSF49464">
    <property type="entry name" value="Carboxypeptidase regulatory domain-like"/>
    <property type="match status" value="1"/>
</dbReference>
<reference evidence="3 4" key="1">
    <citation type="submission" date="2024-06" db="EMBL/GenBank/DDBJ databases">
        <title>Chitinophaga defluvii sp. nov., isolated from municipal sewage.</title>
        <authorList>
            <person name="Zhang L."/>
        </authorList>
    </citation>
    <scope>NUCLEOTIDE SEQUENCE [LARGE SCALE GENOMIC DNA]</scope>
    <source>
        <strain evidence="3 4">H8</strain>
    </source>
</reference>
<feature type="domain" description="TonB-dependent receptor plug" evidence="2">
    <location>
        <begin position="141"/>
        <end position="246"/>
    </location>
</feature>
<dbReference type="Gene3D" id="2.170.130.10">
    <property type="entry name" value="TonB-dependent receptor, plug domain"/>
    <property type="match status" value="1"/>
</dbReference>
<dbReference type="InterPro" id="IPR023996">
    <property type="entry name" value="TonB-dep_OMP_SusC/RagA"/>
</dbReference>
<evidence type="ECO:0000313" key="3">
    <source>
        <dbReference type="EMBL" id="MET6997587.1"/>
    </source>
</evidence>
<keyword evidence="4" id="KW-1185">Reference proteome</keyword>